<dbReference type="OrthoDB" id="5377623at2759"/>
<keyword evidence="4 9" id="KW-0732">Signal</keyword>
<feature type="region of interest" description="Disordered" evidence="7">
    <location>
        <begin position="877"/>
        <end position="928"/>
    </location>
</feature>
<dbReference type="Pfam" id="PF06011">
    <property type="entry name" value="TRP"/>
    <property type="match status" value="1"/>
</dbReference>
<dbReference type="InterPro" id="IPR040241">
    <property type="entry name" value="TRP_Flc/Pkd2-like"/>
</dbReference>
<comment type="subcellular location">
    <subcellularLocation>
        <location evidence="1">Membrane</location>
        <topology evidence="1">Multi-pass membrane protein</topology>
    </subcellularLocation>
</comment>
<dbReference type="EMBL" id="ML976978">
    <property type="protein sequence ID" value="KAF1962761.1"/>
    <property type="molecule type" value="Genomic_DNA"/>
</dbReference>
<keyword evidence="6 8" id="KW-0472">Membrane</keyword>
<evidence type="ECO:0000256" key="9">
    <source>
        <dbReference type="SAM" id="SignalP"/>
    </source>
</evidence>
<comment type="similarity">
    <text evidence="2">Belongs to the transient receptor potential (TRP) ion channel family.</text>
</comment>
<evidence type="ECO:0000256" key="2">
    <source>
        <dbReference type="ARBA" id="ARBA00010642"/>
    </source>
</evidence>
<sequence>MAFSALQSSIWVIVLIVLSLVGLAAAENDYVTGIIGGKEYLVRDDRRPSLYTQDYGSCMSGSNITVNRFNAAYYKDNMTVLFHLDGETSLKNETIMMNIGVYAYGENRFDLTFNPACPIRAGIPIEASGIIPISEKDVSGIPPLALEIPDFEGQAILRIFSNSSESEIGCFTAVLTNGNSFSQPIWVSSILGLFTFVALISSFAAAIYGDNVAEIRKHYAHSVSLLVVFTVWQHIYFSGAISVNWPSVLVAFWNNYAWAGGMIYSATMQSTISSLIGSNKGDTTTLGAAGTGMRSPDLGGGFNIRNIYQRTVFPTPLNIPGLIRRNKYNLVARRLEASLADRELVDMSRGFDWYGHSVDAGVPLPGNYSGFPGTLAQTRIPASNAFMTGFLWFLIILAIIASSVIGLKVLLEGVGLIRMIHQDRLAFFRTHYLGYTALAVLRTLYIGFFAIMFLTLFQFMYLASPAPVAVACVVFLIMLIGLGCLVAYACFHRIRYGDYVTGPDRLRIVKCKFLKIPFYALERESKFPPSEDKVYAGSLPWWRIYPVSEKSIHDDEHFTKKFGWLSSRFRRTRWWFFAIWFVYEFVRACFLAGAASQPMVQIFGLLVVEIIAFVGIIISSPFEGQRLNILVVYLLGFSKITTLSVSAALIARFNLARIPATVLAIVIIIIQGLLTIATLVAILVGAVTSYMSILRNSETIHPTQWVPIREKYFNNMDFKVRDIPRPPREPKSKPVRLPASEPLTETPFKHVRTQLVPKIEHEDHEYMLEAHGTRPLASQSSFPRQLQEAPVLPSSGSRAPSIRSQMSYTSLPRGAWVHRGSWSSMNFNGPRAGGNPTMNTPTSGAGPAGGITPPLSTQSAGQSNVILRDSSPINPFATPASSLATGSSSLSSMVRPKSWQSSKSSGGRRPQLRTIPSDNSIPPILQLP</sequence>
<dbReference type="GO" id="GO:0016020">
    <property type="term" value="C:membrane"/>
    <property type="evidence" value="ECO:0007669"/>
    <property type="project" value="UniProtKB-SubCell"/>
</dbReference>
<evidence type="ECO:0000256" key="7">
    <source>
        <dbReference type="SAM" id="MobiDB-lite"/>
    </source>
</evidence>
<feature type="transmembrane region" description="Helical" evidence="8">
    <location>
        <begin position="599"/>
        <end position="618"/>
    </location>
</feature>
<evidence type="ECO:0000259" key="10">
    <source>
        <dbReference type="SMART" id="SM01320"/>
    </source>
</evidence>
<dbReference type="Proteomes" id="UP000800035">
    <property type="component" value="Unassembled WGS sequence"/>
</dbReference>
<feature type="transmembrane region" description="Helical" evidence="8">
    <location>
        <begin position="219"/>
        <end position="237"/>
    </location>
</feature>
<accession>A0A6A5UCX3</accession>
<protein>
    <submittedName>
        <fullName evidence="11">TRP-domain-containing protein</fullName>
    </submittedName>
</protein>
<evidence type="ECO:0000256" key="3">
    <source>
        <dbReference type="ARBA" id="ARBA00022692"/>
    </source>
</evidence>
<evidence type="ECO:0000256" key="5">
    <source>
        <dbReference type="ARBA" id="ARBA00022989"/>
    </source>
</evidence>
<dbReference type="InterPro" id="IPR010308">
    <property type="entry name" value="TRP_C"/>
</dbReference>
<dbReference type="InterPro" id="IPR032800">
    <property type="entry name" value="TRP_N"/>
</dbReference>
<dbReference type="AlphaFoldDB" id="A0A6A5UCX3"/>
<organism evidence="11 12">
    <name type="scientific">Byssothecium circinans</name>
    <dbReference type="NCBI Taxonomy" id="147558"/>
    <lineage>
        <taxon>Eukaryota</taxon>
        <taxon>Fungi</taxon>
        <taxon>Dikarya</taxon>
        <taxon>Ascomycota</taxon>
        <taxon>Pezizomycotina</taxon>
        <taxon>Dothideomycetes</taxon>
        <taxon>Pleosporomycetidae</taxon>
        <taxon>Pleosporales</taxon>
        <taxon>Massarineae</taxon>
        <taxon>Massarinaceae</taxon>
        <taxon>Byssothecium</taxon>
    </lineage>
</organism>
<evidence type="ECO:0000256" key="6">
    <source>
        <dbReference type="ARBA" id="ARBA00023136"/>
    </source>
</evidence>
<feature type="transmembrane region" description="Helical" evidence="8">
    <location>
        <begin position="662"/>
        <end position="687"/>
    </location>
</feature>
<keyword evidence="12" id="KW-1185">Reference proteome</keyword>
<feature type="transmembrane region" description="Helical" evidence="8">
    <location>
        <begin position="468"/>
        <end position="491"/>
    </location>
</feature>
<feature type="compositionally biased region" description="Low complexity" evidence="7">
    <location>
        <begin position="880"/>
        <end position="892"/>
    </location>
</feature>
<dbReference type="PANTHER" id="PTHR31145">
    <property type="entry name" value="INTEGRAL MEMBRANE PROTEIN (AFU_ORTHOLOGUE AFUA_7G01610)"/>
    <property type="match status" value="1"/>
</dbReference>
<evidence type="ECO:0000256" key="8">
    <source>
        <dbReference type="SAM" id="Phobius"/>
    </source>
</evidence>
<dbReference type="Pfam" id="PF14558">
    <property type="entry name" value="TRP_N"/>
    <property type="match status" value="1"/>
</dbReference>
<name>A0A6A5UCX3_9PLEO</name>
<feature type="region of interest" description="Disordered" evidence="7">
    <location>
        <begin position="827"/>
        <end position="862"/>
    </location>
</feature>
<gene>
    <name evidence="11" type="ORF">CC80DRAFT_588278</name>
</gene>
<evidence type="ECO:0000256" key="4">
    <source>
        <dbReference type="ARBA" id="ARBA00022729"/>
    </source>
</evidence>
<feature type="domain" description="ML-like" evidence="10">
    <location>
        <begin position="48"/>
        <end position="182"/>
    </location>
</feature>
<dbReference type="PANTHER" id="PTHR31145:SF7">
    <property type="entry name" value="TRP-LIKE ION CHANNEL"/>
    <property type="match status" value="1"/>
</dbReference>
<keyword evidence="3 8" id="KW-0812">Transmembrane</keyword>
<feature type="transmembrane region" description="Helical" evidence="8">
    <location>
        <begin position="574"/>
        <end position="593"/>
    </location>
</feature>
<dbReference type="GO" id="GO:0055085">
    <property type="term" value="P:transmembrane transport"/>
    <property type="evidence" value="ECO:0007669"/>
    <property type="project" value="TreeGrafter"/>
</dbReference>
<evidence type="ECO:0000313" key="11">
    <source>
        <dbReference type="EMBL" id="KAF1962761.1"/>
    </source>
</evidence>
<proteinExistence type="inferred from homology"/>
<reference evidence="11" key="1">
    <citation type="journal article" date="2020" name="Stud. Mycol.">
        <title>101 Dothideomycetes genomes: a test case for predicting lifestyles and emergence of pathogens.</title>
        <authorList>
            <person name="Haridas S."/>
            <person name="Albert R."/>
            <person name="Binder M."/>
            <person name="Bloem J."/>
            <person name="Labutti K."/>
            <person name="Salamov A."/>
            <person name="Andreopoulos B."/>
            <person name="Baker S."/>
            <person name="Barry K."/>
            <person name="Bills G."/>
            <person name="Bluhm B."/>
            <person name="Cannon C."/>
            <person name="Castanera R."/>
            <person name="Culley D."/>
            <person name="Daum C."/>
            <person name="Ezra D."/>
            <person name="Gonzalez J."/>
            <person name="Henrissat B."/>
            <person name="Kuo A."/>
            <person name="Liang C."/>
            <person name="Lipzen A."/>
            <person name="Lutzoni F."/>
            <person name="Magnuson J."/>
            <person name="Mondo S."/>
            <person name="Nolan M."/>
            <person name="Ohm R."/>
            <person name="Pangilinan J."/>
            <person name="Park H.-J."/>
            <person name="Ramirez L."/>
            <person name="Alfaro M."/>
            <person name="Sun H."/>
            <person name="Tritt A."/>
            <person name="Yoshinaga Y."/>
            <person name="Zwiers L.-H."/>
            <person name="Turgeon B."/>
            <person name="Goodwin S."/>
            <person name="Spatafora J."/>
            <person name="Crous P."/>
            <person name="Grigoriev I."/>
        </authorList>
    </citation>
    <scope>NUCLEOTIDE SEQUENCE</scope>
    <source>
        <strain evidence="11">CBS 675.92</strain>
    </source>
</reference>
<keyword evidence="5 8" id="KW-1133">Transmembrane helix</keyword>
<dbReference type="GO" id="GO:0009272">
    <property type="term" value="P:fungal-type cell wall biogenesis"/>
    <property type="evidence" value="ECO:0007669"/>
    <property type="project" value="TreeGrafter"/>
</dbReference>
<evidence type="ECO:0000256" key="1">
    <source>
        <dbReference type="ARBA" id="ARBA00004141"/>
    </source>
</evidence>
<feature type="transmembrane region" description="Helical" evidence="8">
    <location>
        <begin position="185"/>
        <end position="207"/>
    </location>
</feature>
<feature type="transmembrane region" description="Helical" evidence="8">
    <location>
        <begin position="630"/>
        <end position="650"/>
    </location>
</feature>
<feature type="transmembrane region" description="Helical" evidence="8">
    <location>
        <begin position="390"/>
        <end position="411"/>
    </location>
</feature>
<evidence type="ECO:0000313" key="12">
    <source>
        <dbReference type="Proteomes" id="UP000800035"/>
    </source>
</evidence>
<dbReference type="SMART" id="SM01320">
    <property type="entry name" value="TRP_N"/>
    <property type="match status" value="1"/>
</dbReference>
<feature type="signal peptide" evidence="9">
    <location>
        <begin position="1"/>
        <end position="26"/>
    </location>
</feature>
<feature type="chain" id="PRO_5025452747" evidence="9">
    <location>
        <begin position="27"/>
        <end position="928"/>
    </location>
</feature>
<feature type="transmembrane region" description="Helical" evidence="8">
    <location>
        <begin position="432"/>
        <end position="462"/>
    </location>
</feature>